<dbReference type="EMBL" id="LGCK01000012">
    <property type="protein sequence ID" value="KPL71201.1"/>
    <property type="molecule type" value="Genomic_DNA"/>
</dbReference>
<comment type="similarity">
    <text evidence="1">Belongs to the HIBADH-related family.</text>
</comment>
<dbReference type="Gene3D" id="1.10.1040.10">
    <property type="entry name" value="N-(1-d-carboxylethyl)-l-norvaline Dehydrogenase, domain 2"/>
    <property type="match status" value="1"/>
</dbReference>
<dbReference type="InterPro" id="IPR006115">
    <property type="entry name" value="6PGDH_NADP-bd"/>
</dbReference>
<dbReference type="InterPro" id="IPR029154">
    <property type="entry name" value="HIBADH-like_NADP-bd"/>
</dbReference>
<dbReference type="OrthoDB" id="9786703at2"/>
<feature type="active site" evidence="4">
    <location>
        <position position="171"/>
    </location>
</feature>
<evidence type="ECO:0000256" key="1">
    <source>
        <dbReference type="ARBA" id="ARBA00009080"/>
    </source>
</evidence>
<dbReference type="InterPro" id="IPR051265">
    <property type="entry name" value="HIBADH-related_NP60_sf"/>
</dbReference>
<dbReference type="PANTHER" id="PTHR43580">
    <property type="entry name" value="OXIDOREDUCTASE GLYR1-RELATED"/>
    <property type="match status" value="1"/>
</dbReference>
<sequence length="296" mass="31462">MEKIAFLGIGVMGHNIVVNLLKSGHPVTVYNRTADKCLPLVKQGAVQARTPREAVAGADIVMIMLNDDTGIDQVVFGKDGVIDGVKSGQIVLDLTTCLPKTSLKEAAAFNAKGVQFLDAPVFGSKNESRDAGLWIVVGGEKSTFEKVLPVLKKISATQHYMGENGKGTSMKLVGNLVVASQIEAVAESLTLAQKAGLNIKDVLGVLAVTDFKSPILSGVGDAVCRRDFSPSFYLKLMLKDANLISSFAQDLNVPLPASSAIREVIKTGVNKGWGDENASAFVKVIEQMAGVEIKYE</sequence>
<proteinExistence type="inferred from homology"/>
<keyword evidence="2" id="KW-0560">Oxidoreductase</keyword>
<dbReference type="InterPro" id="IPR013328">
    <property type="entry name" value="6PGD_dom2"/>
</dbReference>
<keyword evidence="8" id="KW-1185">Reference proteome</keyword>
<evidence type="ECO:0000259" key="5">
    <source>
        <dbReference type="Pfam" id="PF03446"/>
    </source>
</evidence>
<protein>
    <submittedName>
        <fullName evidence="7">2-hydroxy-3-oxopropionate reductase</fullName>
    </submittedName>
</protein>
<reference evidence="7 8" key="1">
    <citation type="submission" date="2015-07" db="EMBL/GenBank/DDBJ databases">
        <title>Genome sequence of Leptolinea tardivitalis DSM 16556.</title>
        <authorList>
            <person name="Hemp J."/>
            <person name="Ward L.M."/>
            <person name="Pace L.A."/>
            <person name="Fischer W.W."/>
        </authorList>
    </citation>
    <scope>NUCLEOTIDE SEQUENCE [LARGE SCALE GENOMIC DNA]</scope>
    <source>
        <strain evidence="7 8">YMTK-2</strain>
    </source>
</reference>
<feature type="domain" description="3-hydroxyisobutyrate dehydrogenase-like NAD-binding" evidence="6">
    <location>
        <begin position="165"/>
        <end position="285"/>
    </location>
</feature>
<evidence type="ECO:0000259" key="6">
    <source>
        <dbReference type="Pfam" id="PF14833"/>
    </source>
</evidence>
<evidence type="ECO:0000313" key="7">
    <source>
        <dbReference type="EMBL" id="KPL71201.1"/>
    </source>
</evidence>
<dbReference type="InterPro" id="IPR036291">
    <property type="entry name" value="NAD(P)-bd_dom_sf"/>
</dbReference>
<accession>A0A0P6X7S8</accession>
<dbReference type="SUPFAM" id="SSF48179">
    <property type="entry name" value="6-phosphogluconate dehydrogenase C-terminal domain-like"/>
    <property type="match status" value="1"/>
</dbReference>
<comment type="caution">
    <text evidence="7">The sequence shown here is derived from an EMBL/GenBank/DDBJ whole genome shotgun (WGS) entry which is preliminary data.</text>
</comment>
<evidence type="ECO:0000256" key="4">
    <source>
        <dbReference type="PIRSR" id="PIRSR000103-1"/>
    </source>
</evidence>
<evidence type="ECO:0000256" key="3">
    <source>
        <dbReference type="ARBA" id="ARBA00023027"/>
    </source>
</evidence>
<dbReference type="InterPro" id="IPR008927">
    <property type="entry name" value="6-PGluconate_DH-like_C_sf"/>
</dbReference>
<dbReference type="Pfam" id="PF03446">
    <property type="entry name" value="NAD_binding_2"/>
    <property type="match status" value="1"/>
</dbReference>
<dbReference type="RefSeq" id="WP_062422953.1">
    <property type="nucleotide sequence ID" value="NZ_BBYA01000011.1"/>
</dbReference>
<dbReference type="STRING" id="229920.ADM99_12695"/>
<dbReference type="PIRSF" id="PIRSF000103">
    <property type="entry name" value="HIBADH"/>
    <property type="match status" value="1"/>
</dbReference>
<evidence type="ECO:0000313" key="8">
    <source>
        <dbReference type="Proteomes" id="UP000050430"/>
    </source>
</evidence>
<dbReference type="SUPFAM" id="SSF51735">
    <property type="entry name" value="NAD(P)-binding Rossmann-fold domains"/>
    <property type="match status" value="1"/>
</dbReference>
<dbReference type="Pfam" id="PF14833">
    <property type="entry name" value="NAD_binding_11"/>
    <property type="match status" value="1"/>
</dbReference>
<dbReference type="InterPro" id="IPR015815">
    <property type="entry name" value="HIBADH-related"/>
</dbReference>
<dbReference type="Gene3D" id="3.40.50.720">
    <property type="entry name" value="NAD(P)-binding Rossmann-like Domain"/>
    <property type="match status" value="1"/>
</dbReference>
<feature type="domain" description="6-phosphogluconate dehydrogenase NADP-binding" evidence="5">
    <location>
        <begin position="3"/>
        <end position="162"/>
    </location>
</feature>
<dbReference type="GO" id="GO:0016491">
    <property type="term" value="F:oxidoreductase activity"/>
    <property type="evidence" value="ECO:0007669"/>
    <property type="project" value="UniProtKB-KW"/>
</dbReference>
<dbReference type="GO" id="GO:0051287">
    <property type="term" value="F:NAD binding"/>
    <property type="evidence" value="ECO:0007669"/>
    <property type="project" value="InterPro"/>
</dbReference>
<name>A0A0P6X7S8_9CHLR</name>
<organism evidence="7 8">
    <name type="scientific">Leptolinea tardivitalis</name>
    <dbReference type="NCBI Taxonomy" id="229920"/>
    <lineage>
        <taxon>Bacteria</taxon>
        <taxon>Bacillati</taxon>
        <taxon>Chloroflexota</taxon>
        <taxon>Anaerolineae</taxon>
        <taxon>Anaerolineales</taxon>
        <taxon>Anaerolineaceae</taxon>
        <taxon>Leptolinea</taxon>
    </lineage>
</organism>
<dbReference type="PANTHER" id="PTHR43580:SF2">
    <property type="entry name" value="CYTOKINE-LIKE NUCLEAR FACTOR N-PAC"/>
    <property type="match status" value="1"/>
</dbReference>
<gene>
    <name evidence="7" type="ORF">ADM99_12695</name>
</gene>
<keyword evidence="3" id="KW-0520">NAD</keyword>
<evidence type="ECO:0000256" key="2">
    <source>
        <dbReference type="ARBA" id="ARBA00023002"/>
    </source>
</evidence>
<dbReference type="Proteomes" id="UP000050430">
    <property type="component" value="Unassembled WGS sequence"/>
</dbReference>
<dbReference type="GO" id="GO:0050661">
    <property type="term" value="F:NADP binding"/>
    <property type="evidence" value="ECO:0007669"/>
    <property type="project" value="InterPro"/>
</dbReference>
<dbReference type="AlphaFoldDB" id="A0A0P6X7S8"/>